<dbReference type="OrthoDB" id="45365at2759"/>
<dbReference type="EMBL" id="BGZK01000214">
    <property type="protein sequence ID" value="GBP29010.1"/>
    <property type="molecule type" value="Genomic_DNA"/>
</dbReference>
<name>A0A4C1US16_EUMVA</name>
<reference evidence="2 3" key="1">
    <citation type="journal article" date="2019" name="Commun. Biol.">
        <title>The bagworm genome reveals a unique fibroin gene that provides high tensile strength.</title>
        <authorList>
            <person name="Kono N."/>
            <person name="Nakamura H."/>
            <person name="Ohtoshi R."/>
            <person name="Tomita M."/>
            <person name="Numata K."/>
            <person name="Arakawa K."/>
        </authorList>
    </citation>
    <scope>NUCLEOTIDE SEQUENCE [LARGE SCALE GENOMIC DNA]</scope>
</reference>
<evidence type="ECO:0000259" key="1">
    <source>
        <dbReference type="PROSITE" id="PS50097"/>
    </source>
</evidence>
<dbReference type="AlphaFoldDB" id="A0A4C1US16"/>
<keyword evidence="3" id="KW-1185">Reference proteome</keyword>
<gene>
    <name evidence="2" type="ORF">EVAR_83912_1</name>
</gene>
<proteinExistence type="predicted"/>
<evidence type="ECO:0000313" key="2">
    <source>
        <dbReference type="EMBL" id="GBP29010.1"/>
    </source>
</evidence>
<dbReference type="InterPro" id="IPR011333">
    <property type="entry name" value="SKP1/BTB/POZ_sf"/>
</dbReference>
<accession>A0A4C1US16</accession>
<dbReference type="Pfam" id="PF00651">
    <property type="entry name" value="BTB"/>
    <property type="match status" value="1"/>
</dbReference>
<dbReference type="PROSITE" id="PS50097">
    <property type="entry name" value="BTB"/>
    <property type="match status" value="1"/>
</dbReference>
<sequence length="80" mass="9519">MFMMRSHHMLTDVVLEVGNELFHVHKVVLAAASPYFKLWLRSVVIDVGFCHCLSNNQEVQTLRQPYVRHRTLQDYYSRKQ</sequence>
<dbReference type="InterPro" id="IPR000210">
    <property type="entry name" value="BTB/POZ_dom"/>
</dbReference>
<protein>
    <recommendedName>
        <fullName evidence="1">BTB domain-containing protein</fullName>
    </recommendedName>
</protein>
<dbReference type="Proteomes" id="UP000299102">
    <property type="component" value="Unassembled WGS sequence"/>
</dbReference>
<organism evidence="2 3">
    <name type="scientific">Eumeta variegata</name>
    <name type="common">Bagworm moth</name>
    <name type="synonym">Eumeta japonica</name>
    <dbReference type="NCBI Taxonomy" id="151549"/>
    <lineage>
        <taxon>Eukaryota</taxon>
        <taxon>Metazoa</taxon>
        <taxon>Ecdysozoa</taxon>
        <taxon>Arthropoda</taxon>
        <taxon>Hexapoda</taxon>
        <taxon>Insecta</taxon>
        <taxon>Pterygota</taxon>
        <taxon>Neoptera</taxon>
        <taxon>Endopterygota</taxon>
        <taxon>Lepidoptera</taxon>
        <taxon>Glossata</taxon>
        <taxon>Ditrysia</taxon>
        <taxon>Tineoidea</taxon>
        <taxon>Psychidae</taxon>
        <taxon>Oiketicinae</taxon>
        <taxon>Eumeta</taxon>
    </lineage>
</organism>
<evidence type="ECO:0000313" key="3">
    <source>
        <dbReference type="Proteomes" id="UP000299102"/>
    </source>
</evidence>
<feature type="domain" description="BTB" evidence="1">
    <location>
        <begin position="11"/>
        <end position="37"/>
    </location>
</feature>
<dbReference type="Gene3D" id="3.30.710.10">
    <property type="entry name" value="Potassium Channel Kv1.1, Chain A"/>
    <property type="match status" value="1"/>
</dbReference>
<dbReference type="STRING" id="151549.A0A4C1US16"/>
<comment type="caution">
    <text evidence="2">The sequence shown here is derived from an EMBL/GenBank/DDBJ whole genome shotgun (WGS) entry which is preliminary data.</text>
</comment>
<dbReference type="SUPFAM" id="SSF54695">
    <property type="entry name" value="POZ domain"/>
    <property type="match status" value="1"/>
</dbReference>